<feature type="transmembrane region" description="Helical" evidence="4">
    <location>
        <begin position="12"/>
        <end position="32"/>
    </location>
</feature>
<evidence type="ECO:0000313" key="6">
    <source>
        <dbReference type="EMBL" id="RED36132.1"/>
    </source>
</evidence>
<name>A0A336JMI3_9BRAD</name>
<dbReference type="Pfam" id="PF00015">
    <property type="entry name" value="MCPsignal"/>
    <property type="match status" value="1"/>
</dbReference>
<dbReference type="SMART" id="SM00283">
    <property type="entry name" value="MA"/>
    <property type="match status" value="1"/>
</dbReference>
<dbReference type="AlphaFoldDB" id="A0A336JMI3"/>
<dbReference type="GO" id="GO:0016020">
    <property type="term" value="C:membrane"/>
    <property type="evidence" value="ECO:0007669"/>
    <property type="project" value="InterPro"/>
</dbReference>
<dbReference type="SUPFAM" id="SSF58104">
    <property type="entry name" value="Methyl-accepting chemotaxis protein (MCP) signaling domain"/>
    <property type="match status" value="1"/>
</dbReference>
<dbReference type="GO" id="GO:0004888">
    <property type="term" value="F:transmembrane signaling receptor activity"/>
    <property type="evidence" value="ECO:0007669"/>
    <property type="project" value="InterPro"/>
</dbReference>
<gene>
    <name evidence="6" type="ORF">BJ125_10865</name>
    <name evidence="7" type="ORF">SAMN05892882_10865</name>
</gene>
<organism evidence="7 8">
    <name type="scientific">Rhodopseudomonas pentothenatexigens</name>
    <dbReference type="NCBI Taxonomy" id="999699"/>
    <lineage>
        <taxon>Bacteria</taxon>
        <taxon>Pseudomonadati</taxon>
        <taxon>Pseudomonadota</taxon>
        <taxon>Alphaproteobacteria</taxon>
        <taxon>Hyphomicrobiales</taxon>
        <taxon>Nitrobacteraceae</taxon>
        <taxon>Rhodopseudomonas</taxon>
    </lineage>
</organism>
<dbReference type="PROSITE" id="PS50111">
    <property type="entry name" value="CHEMOTAXIS_TRANSDUC_2"/>
    <property type="match status" value="1"/>
</dbReference>
<keyword evidence="4" id="KW-1133">Transmembrane helix</keyword>
<reference evidence="6 9" key="2">
    <citation type="submission" date="2018-07" db="EMBL/GenBank/DDBJ databases">
        <title>Genomic Encyclopedia of Archaeal and Bacterial Type Strains, Phase II (KMG-II): from individual species to whole genera.</title>
        <authorList>
            <person name="Goeker M."/>
        </authorList>
    </citation>
    <scope>NUCLEOTIDE SEQUENCE [LARGE SCALE GENOMIC DNA]</scope>
    <source>
        <strain evidence="6 9">JA575</strain>
    </source>
</reference>
<dbReference type="GO" id="GO:0006935">
    <property type="term" value="P:chemotaxis"/>
    <property type="evidence" value="ECO:0007669"/>
    <property type="project" value="InterPro"/>
</dbReference>
<dbReference type="EMBL" id="QRDT01000008">
    <property type="protein sequence ID" value="RED36132.1"/>
    <property type="molecule type" value="Genomic_DNA"/>
</dbReference>
<keyword evidence="9" id="KW-1185">Reference proteome</keyword>
<keyword evidence="1 3" id="KW-0807">Transducer</keyword>
<sequence>MTNLCSLSRARLDVAGLIVAAGTAAACGALGYCVAAMMIQAAVLAFAGLALFRIGQTRRLLGEASDVCRRIADGDFEARILGIRDDGRTGTLLRSINDMIDDCDAFVREATAAMTAMHHNKYFRRILPGGLHGALLHGAGAINAAAENIERRIKSFEGRTAELEATTSAIVTALDRGSAQMKDTAGTLTTGASSARERLASVAASSEQATANMQSVASATSELTSSASGVRTEIERSAAIVARAVGSVGEASGSVDALQQVANNIGEMVKAIQAIASQTNLLALNATIEAARAGDAGRGFAVVAHEVKALASQTAQFTGEIEAQVGQVHGAAGAVGHSIGEIGTVIAEIDRITRQVAGAAGAQSQSTAEIARNIEEAFAVVREISETIHVLAGNAEDNERAATSTMTTSAQLSLQSEQLAQQINGYLGLVRKELVEQRAT</sequence>
<protein>
    <submittedName>
        <fullName evidence="7">Methyl-accepting chemotaxis sensory transducer</fullName>
    </submittedName>
</protein>
<dbReference type="InterPro" id="IPR004090">
    <property type="entry name" value="Chemotax_Me-accpt_rcpt"/>
</dbReference>
<evidence type="ECO:0000313" key="8">
    <source>
        <dbReference type="Proteomes" id="UP000252631"/>
    </source>
</evidence>
<dbReference type="EMBL" id="UFQQ01000008">
    <property type="protein sequence ID" value="SSW90692.1"/>
    <property type="molecule type" value="Genomic_DNA"/>
</dbReference>
<reference evidence="7 8" key="1">
    <citation type="submission" date="2017-08" db="EMBL/GenBank/DDBJ databases">
        <authorList>
            <person name="de Groot N.N."/>
        </authorList>
    </citation>
    <scope>NUCLEOTIDE SEQUENCE [LARGE SCALE GENOMIC DNA]</scope>
    <source>
        <strain evidence="7 8">JA575</strain>
    </source>
</reference>
<accession>A0A336JMI3</accession>
<dbReference type="PANTHER" id="PTHR32089">
    <property type="entry name" value="METHYL-ACCEPTING CHEMOTAXIS PROTEIN MCPB"/>
    <property type="match status" value="1"/>
</dbReference>
<evidence type="ECO:0000256" key="2">
    <source>
        <dbReference type="ARBA" id="ARBA00029447"/>
    </source>
</evidence>
<dbReference type="Gene3D" id="1.10.287.950">
    <property type="entry name" value="Methyl-accepting chemotaxis protein"/>
    <property type="match status" value="1"/>
</dbReference>
<evidence type="ECO:0000313" key="7">
    <source>
        <dbReference type="EMBL" id="SSW90692.1"/>
    </source>
</evidence>
<keyword evidence="4" id="KW-0472">Membrane</keyword>
<dbReference type="OrthoDB" id="8141411at2"/>
<dbReference type="InterPro" id="IPR004089">
    <property type="entry name" value="MCPsignal_dom"/>
</dbReference>
<dbReference type="Proteomes" id="UP000252631">
    <property type="component" value="Unassembled WGS sequence"/>
</dbReference>
<proteinExistence type="inferred from homology"/>
<dbReference type="PANTHER" id="PTHR32089:SF112">
    <property type="entry name" value="LYSOZYME-LIKE PROTEIN-RELATED"/>
    <property type="match status" value="1"/>
</dbReference>
<evidence type="ECO:0000256" key="1">
    <source>
        <dbReference type="ARBA" id="ARBA00023224"/>
    </source>
</evidence>
<dbReference type="GO" id="GO:0007165">
    <property type="term" value="P:signal transduction"/>
    <property type="evidence" value="ECO:0007669"/>
    <property type="project" value="UniProtKB-KW"/>
</dbReference>
<comment type="similarity">
    <text evidence="2">Belongs to the methyl-accepting chemotaxis (MCP) protein family.</text>
</comment>
<dbReference type="Proteomes" id="UP000256343">
    <property type="component" value="Unassembled WGS sequence"/>
</dbReference>
<evidence type="ECO:0000259" key="5">
    <source>
        <dbReference type="PROSITE" id="PS50111"/>
    </source>
</evidence>
<feature type="domain" description="Methyl-accepting transducer" evidence="5">
    <location>
        <begin position="170"/>
        <end position="399"/>
    </location>
</feature>
<evidence type="ECO:0000256" key="4">
    <source>
        <dbReference type="SAM" id="Phobius"/>
    </source>
</evidence>
<dbReference type="Gene3D" id="6.10.340.10">
    <property type="match status" value="1"/>
</dbReference>
<dbReference type="PRINTS" id="PR00260">
    <property type="entry name" value="CHEMTRNSDUCR"/>
</dbReference>
<evidence type="ECO:0000256" key="3">
    <source>
        <dbReference type="PROSITE-ProRule" id="PRU00284"/>
    </source>
</evidence>
<evidence type="ECO:0000313" key="9">
    <source>
        <dbReference type="Proteomes" id="UP000256343"/>
    </source>
</evidence>
<keyword evidence="4" id="KW-0812">Transmembrane</keyword>